<evidence type="ECO:0000313" key="3">
    <source>
        <dbReference type="Proteomes" id="UP001164305"/>
    </source>
</evidence>
<feature type="domain" description="Histone acetyltransferase Rv0428c-like SH3" evidence="1">
    <location>
        <begin position="24"/>
        <end position="72"/>
    </location>
</feature>
<organism evidence="2 3">
    <name type="scientific">Brachybacterium huguangmaarense</name>
    <dbReference type="NCBI Taxonomy" id="1652028"/>
    <lineage>
        <taxon>Bacteria</taxon>
        <taxon>Bacillati</taxon>
        <taxon>Actinomycetota</taxon>
        <taxon>Actinomycetes</taxon>
        <taxon>Micrococcales</taxon>
        <taxon>Dermabacteraceae</taxon>
        <taxon>Brachybacterium</taxon>
    </lineage>
</organism>
<evidence type="ECO:0000259" key="1">
    <source>
        <dbReference type="Pfam" id="PF24551"/>
    </source>
</evidence>
<name>A0ABY6G0V4_9MICO</name>
<accession>A0ABY6G0V4</accession>
<protein>
    <submittedName>
        <fullName evidence="2">Acetyltransferase</fullName>
    </submittedName>
</protein>
<evidence type="ECO:0000313" key="2">
    <source>
        <dbReference type="EMBL" id="UYG16829.1"/>
    </source>
</evidence>
<dbReference type="Proteomes" id="UP001164305">
    <property type="component" value="Chromosome"/>
</dbReference>
<dbReference type="EMBL" id="CP107020">
    <property type="protein sequence ID" value="UYG16829.1"/>
    <property type="molecule type" value="Genomic_DNA"/>
</dbReference>
<keyword evidence="3" id="KW-1185">Reference proteome</keyword>
<dbReference type="InterPro" id="IPR056934">
    <property type="entry name" value="SH3_Rv0428c"/>
</dbReference>
<reference evidence="2" key="1">
    <citation type="submission" date="2022-10" db="EMBL/GenBank/DDBJ databases">
        <title>Whole-Genome Sequencing of Brachybacterium huguangmaarense BRM-3, Isolated from Betula schmidtii.</title>
        <authorList>
            <person name="Haam D."/>
        </authorList>
    </citation>
    <scope>NUCLEOTIDE SEQUENCE</scope>
    <source>
        <strain evidence="2">BRM-3</strain>
    </source>
</reference>
<proteinExistence type="predicted"/>
<gene>
    <name evidence="2" type="ORF">BRM3_14705</name>
</gene>
<dbReference type="Pfam" id="PF24551">
    <property type="entry name" value="SH3_Rv0428c"/>
    <property type="match status" value="1"/>
</dbReference>
<dbReference type="RefSeq" id="WP_263594042.1">
    <property type="nucleotide sequence ID" value="NZ_CP107020.1"/>
</dbReference>
<sequence>MTASQPVPDRAAPPRPGWAPFLVPGERVVLRYRIDRRTAPHGEGMTDALGVIERVDDHTVTVMTRRGQDTVVRGLVIAAKQVPPPPPRRPRGEPAR</sequence>